<dbReference type="EMBL" id="CP120682">
    <property type="protein sequence ID" value="WKN39259.1"/>
    <property type="molecule type" value="Genomic_DNA"/>
</dbReference>
<proteinExistence type="predicted"/>
<dbReference type="InterPro" id="IPR052894">
    <property type="entry name" value="AsmA-related"/>
</dbReference>
<reference evidence="2" key="2">
    <citation type="journal article" date="2024" name="Antonie Van Leeuwenhoek">
        <title>Roseihalotalea indica gen. nov., sp. nov., a halophilic Bacteroidetes from mesopelagic Southwest Indian Ocean with higher carbohydrate metabolic potential.</title>
        <authorList>
            <person name="Chen B."/>
            <person name="Zhang M."/>
            <person name="Lin D."/>
            <person name="Ye J."/>
            <person name="Tang K."/>
        </authorList>
    </citation>
    <scope>NUCLEOTIDE SEQUENCE</scope>
    <source>
        <strain evidence="2">TK19036</strain>
    </source>
</reference>
<name>A0AA49GSK9_9BACT</name>
<evidence type="ECO:0000259" key="1">
    <source>
        <dbReference type="Pfam" id="PF05170"/>
    </source>
</evidence>
<protein>
    <submittedName>
        <fullName evidence="2">AsmA-like C-terminal region-containing protein</fullName>
    </submittedName>
</protein>
<dbReference type="GO" id="GO:0005886">
    <property type="term" value="C:plasma membrane"/>
    <property type="evidence" value="ECO:0007669"/>
    <property type="project" value="TreeGrafter"/>
</dbReference>
<reference evidence="2" key="1">
    <citation type="journal article" date="2023" name="Comput. Struct. Biotechnol. J.">
        <title>Discovery of a novel marine Bacteroidetes with a rich repertoire of carbohydrate-active enzymes.</title>
        <authorList>
            <person name="Chen B."/>
            <person name="Liu G."/>
            <person name="Chen Q."/>
            <person name="Wang H."/>
            <person name="Liu L."/>
            <person name="Tang K."/>
        </authorList>
    </citation>
    <scope>NUCLEOTIDE SEQUENCE</scope>
    <source>
        <strain evidence="2">TK19036</strain>
    </source>
</reference>
<evidence type="ECO:0000313" key="2">
    <source>
        <dbReference type="EMBL" id="WKN39259.1"/>
    </source>
</evidence>
<dbReference type="GO" id="GO:0090313">
    <property type="term" value="P:regulation of protein targeting to membrane"/>
    <property type="evidence" value="ECO:0007669"/>
    <property type="project" value="TreeGrafter"/>
</dbReference>
<accession>A0AA49GSK9</accession>
<gene>
    <name evidence="2" type="ORF">K4G66_11200</name>
</gene>
<dbReference type="InterPro" id="IPR007844">
    <property type="entry name" value="AsmA"/>
</dbReference>
<dbReference type="PANTHER" id="PTHR30441">
    <property type="entry name" value="DUF748 DOMAIN-CONTAINING PROTEIN"/>
    <property type="match status" value="1"/>
</dbReference>
<organism evidence="2">
    <name type="scientific">Roseihalotalea indica</name>
    <dbReference type="NCBI Taxonomy" id="2867963"/>
    <lineage>
        <taxon>Bacteria</taxon>
        <taxon>Pseudomonadati</taxon>
        <taxon>Bacteroidota</taxon>
        <taxon>Cytophagia</taxon>
        <taxon>Cytophagales</taxon>
        <taxon>Catalimonadaceae</taxon>
        <taxon>Roseihalotalea</taxon>
    </lineage>
</organism>
<feature type="domain" description="AsmA" evidence="1">
    <location>
        <begin position="4"/>
        <end position="659"/>
    </location>
</feature>
<dbReference type="PANTHER" id="PTHR30441:SF8">
    <property type="entry name" value="DUF748 DOMAIN-CONTAINING PROTEIN"/>
    <property type="match status" value="1"/>
</dbReference>
<dbReference type="Pfam" id="PF05170">
    <property type="entry name" value="AsmA"/>
    <property type="match status" value="1"/>
</dbReference>
<dbReference type="AlphaFoldDB" id="A0AA49GSK9"/>
<sequence>MLKKVIVWIAAAITLVSAALVGITYVYQDQIVDRLVRELNQYIATPVQVKHITVSAWRTFPDIAVSFEQIKIPGHIGSTQSLEFPLADIGRMDFSFNLLSLLQGTYEVEKIVLSNGRVNLLLDAQRNPNYHIFRKQSTSEDVSSLQKNPLHFQLEQVHLNNIQVRYRDISRNQHVLANAHQVAASLNVVGEEYTIAVNGALESQYIEVGEDRYFVEQPLSVNTQLLYYNDRQQLAIASAAVGLHDTQLNINGLIDHAGETVLDLKVEASQSNIATLLSVLPASLARPWHYYRTTGDVYLKGSIHGPADQPAVQFLFGSQHASFFHPEYQQKLENIQLNGSFTNGTERTSRTAELSLKNIKATLDGEQLSGDLLLRNFRDLYLETTFQGSFSMQSFLAFYPLPQLQWAQGMITADVFLQGKISDLKSSELRRRRQTKSSGTIAVNDISFALQRSHLPFQQLSGAFQVKDNNLTIQRLSGYVGHSHFSLKGQFRNAIAYALTQTHPIQIDASLRSDFIDLDELLSGNLSTALSSENMARNTAQDWQMITEKQPYRLEISPRLALNFECDVQRLKFRRFRGRNLQSKLSVQEQRVRIRNLSVHTAGGQAYASAFVNAQHETIRAEGKTRLDGMHVDSVFYIFENFQQDFLTAQHLKGEVDATSDWRLNLNRNLSVQYPSLSSETYATIRKGQLNSFEPMQRIAPYVDEAQLDHLRFDDIQNYIRIRNQEIYIPTMLVHSNLSDIQIGGTHTFNNHIDYRFEVPMRSIHLRSATARERVARRKKDFGEIAQDDAAPMKLFLKAQGTVDDYKISYDLPAAKAQLKENLVEEKQELKQVLKNKRKAHSYEVELSDEYLDFEPSPQNRP</sequence>